<feature type="compositionally biased region" description="Basic residues" evidence="1">
    <location>
        <begin position="8"/>
        <end position="17"/>
    </location>
</feature>
<evidence type="ECO:0000313" key="3">
    <source>
        <dbReference type="Proteomes" id="UP000593579"/>
    </source>
</evidence>
<keyword evidence="3" id="KW-1185">Reference proteome</keyword>
<dbReference type="OrthoDB" id="1001596at2759"/>
<organism evidence="2 3">
    <name type="scientific">Gossypium gossypioides</name>
    <name type="common">Mexican cotton</name>
    <name type="synonym">Selera gossypioides</name>
    <dbReference type="NCBI Taxonomy" id="34282"/>
    <lineage>
        <taxon>Eukaryota</taxon>
        <taxon>Viridiplantae</taxon>
        <taxon>Streptophyta</taxon>
        <taxon>Embryophyta</taxon>
        <taxon>Tracheophyta</taxon>
        <taxon>Spermatophyta</taxon>
        <taxon>Magnoliopsida</taxon>
        <taxon>eudicotyledons</taxon>
        <taxon>Gunneridae</taxon>
        <taxon>Pentapetalae</taxon>
        <taxon>rosids</taxon>
        <taxon>malvids</taxon>
        <taxon>Malvales</taxon>
        <taxon>Malvaceae</taxon>
        <taxon>Malvoideae</taxon>
        <taxon>Gossypium</taxon>
    </lineage>
</organism>
<comment type="caution">
    <text evidence="2">The sequence shown here is derived from an EMBL/GenBank/DDBJ whole genome shotgun (WGS) entry which is preliminary data.</text>
</comment>
<evidence type="ECO:0000313" key="2">
    <source>
        <dbReference type="EMBL" id="MBA0732757.1"/>
    </source>
</evidence>
<proteinExistence type="predicted"/>
<reference evidence="2 3" key="1">
    <citation type="journal article" date="2019" name="Genome Biol. Evol.">
        <title>Insights into the evolution of the New World diploid cottons (Gossypium, subgenus Houzingenia) based on genome sequencing.</title>
        <authorList>
            <person name="Grover C.E."/>
            <person name="Arick M.A. 2nd"/>
            <person name="Thrash A."/>
            <person name="Conover J.L."/>
            <person name="Sanders W.S."/>
            <person name="Peterson D.G."/>
            <person name="Frelichowski J.E."/>
            <person name="Scheffler J.A."/>
            <person name="Scheffler B.E."/>
            <person name="Wendel J.F."/>
        </authorList>
    </citation>
    <scope>NUCLEOTIDE SEQUENCE [LARGE SCALE GENOMIC DNA]</scope>
    <source>
        <strain evidence="2">5</strain>
        <tissue evidence="2">Leaf</tissue>
    </source>
</reference>
<feature type="region of interest" description="Disordered" evidence="1">
    <location>
        <begin position="1"/>
        <end position="30"/>
    </location>
</feature>
<dbReference type="Proteomes" id="UP000593579">
    <property type="component" value="Unassembled WGS sequence"/>
</dbReference>
<protein>
    <submittedName>
        <fullName evidence="2">Uncharacterized protein</fullName>
    </submittedName>
</protein>
<dbReference type="AlphaFoldDB" id="A0A7J9B8T1"/>
<gene>
    <name evidence="2" type="ORF">Gogos_016825</name>
</gene>
<feature type="non-terminal residue" evidence="2">
    <location>
        <position position="53"/>
    </location>
</feature>
<evidence type="ECO:0000256" key="1">
    <source>
        <dbReference type="SAM" id="MobiDB-lite"/>
    </source>
</evidence>
<sequence length="53" mass="6061">MRDGMGRFKSKRNRHRGLNSENFDESPTKLVKRRILDIASPFKAAAGDQPCQE</sequence>
<accession>A0A7J9B8T1</accession>
<name>A0A7J9B8T1_GOSGO</name>
<dbReference type="EMBL" id="JABEZY010000001">
    <property type="protein sequence ID" value="MBA0732757.1"/>
    <property type="molecule type" value="Genomic_DNA"/>
</dbReference>